<comment type="caution">
    <text evidence="14">The sequence shown here is derived from an EMBL/GenBank/DDBJ whole genome shotgun (WGS) entry which is preliminary data.</text>
</comment>
<evidence type="ECO:0000256" key="4">
    <source>
        <dbReference type="ARBA" id="ARBA00022878"/>
    </source>
</evidence>
<dbReference type="InterPro" id="IPR014710">
    <property type="entry name" value="RmlC-like_jellyroll"/>
</dbReference>
<dbReference type="AlphaFoldDB" id="A0AA37T714"/>
<evidence type="ECO:0000259" key="12">
    <source>
        <dbReference type="Pfam" id="PF04209"/>
    </source>
</evidence>
<dbReference type="InterPro" id="IPR046452">
    <property type="entry name" value="HgmA_N"/>
</dbReference>
<sequence length="450" mass="50974">MKLHNEISYLSGFGNEHETEALPGALPVGQFNPQRCAYGLYAEQFSSTAFTAPRHCNRRSWLYRIRPSVAMNDFEPLGLLNQNTDKTSIKNEKNLGAIKSAPLNDSYCPPNNMRWDPIPIPTQPTDFIDGLTTIAANGNVKTKAGIAIHIYTANKSMENRYFYNADGELLIVPELGDICAYTEFGLLYVEPGDILVIPRGIKFKIMLINEQARGYICENYGQSFTLPERGPVGANGYANDRDFEYPKAYFEDIDEPCELITKFFGQLYRAKLNHSPLDVVAWVGTSAPYKYQLSRFNVINSVSFDHPDPSIFTVLTSPSFAEGTANVDFVIFPPRWQVSEHTFRPPWYHRNTMSEFMGLIKGQYEAKPNGFLPGGMSLHNCMSPHGPEAEVFEQAVNGKLIPEQHQDTLAFMFESHWVIEPTEFALHTPLRQTNYMECWANLKKYFNGQP</sequence>
<keyword evidence="3 11" id="KW-0479">Metal-binding</keyword>
<dbReference type="PANTHER" id="PTHR11056:SF0">
    <property type="entry name" value="HOMOGENTISATE 1,2-DIOXYGENASE"/>
    <property type="match status" value="1"/>
</dbReference>
<evidence type="ECO:0000313" key="15">
    <source>
        <dbReference type="Proteomes" id="UP001156870"/>
    </source>
</evidence>
<dbReference type="EMBL" id="BSPD01000095">
    <property type="protein sequence ID" value="GLS28049.1"/>
    <property type="molecule type" value="Genomic_DNA"/>
</dbReference>
<dbReference type="GO" id="GO:0006572">
    <property type="term" value="P:L-tyrosine catabolic process"/>
    <property type="evidence" value="ECO:0007669"/>
    <property type="project" value="UniProtKB-UniRule"/>
</dbReference>
<evidence type="ECO:0000313" key="14">
    <source>
        <dbReference type="EMBL" id="GLS28049.1"/>
    </source>
</evidence>
<evidence type="ECO:0000256" key="9">
    <source>
        <dbReference type="NCBIfam" id="TIGR01015"/>
    </source>
</evidence>
<feature type="binding site" evidence="11">
    <location>
        <position position="385"/>
    </location>
    <ligand>
        <name>Fe cation</name>
        <dbReference type="ChEBI" id="CHEBI:24875"/>
    </ligand>
</feature>
<dbReference type="InterPro" id="IPR046451">
    <property type="entry name" value="HgmA_C"/>
</dbReference>
<comment type="similarity">
    <text evidence="2">Belongs to the homogentisate dioxygenase family.</text>
</comment>
<keyword evidence="6" id="KW-0560">Oxidoreductase</keyword>
<organism evidence="14 15">
    <name type="scientific">Marinibactrum halimedae</name>
    <dbReference type="NCBI Taxonomy" id="1444977"/>
    <lineage>
        <taxon>Bacteria</taxon>
        <taxon>Pseudomonadati</taxon>
        <taxon>Pseudomonadota</taxon>
        <taxon>Gammaproteobacteria</taxon>
        <taxon>Cellvibrionales</taxon>
        <taxon>Cellvibrionaceae</taxon>
        <taxon>Marinibactrum</taxon>
    </lineage>
</organism>
<dbReference type="InterPro" id="IPR005708">
    <property type="entry name" value="Homogentis_dOase"/>
</dbReference>
<dbReference type="CDD" id="cd07000">
    <property type="entry name" value="cupin_HGO_N"/>
    <property type="match status" value="1"/>
</dbReference>
<dbReference type="GO" id="GO:0006559">
    <property type="term" value="P:L-phenylalanine catabolic process"/>
    <property type="evidence" value="ECO:0007669"/>
    <property type="project" value="UniProtKB-UniRule"/>
</dbReference>
<feature type="binding site" evidence="11">
    <location>
        <position position="364"/>
    </location>
    <ligand>
        <name>homogentisate</name>
        <dbReference type="ChEBI" id="CHEBI:16169"/>
    </ligand>
</feature>
<feature type="active site" description="Proton acceptor" evidence="10">
    <location>
        <position position="306"/>
    </location>
</feature>
<evidence type="ECO:0000256" key="3">
    <source>
        <dbReference type="ARBA" id="ARBA00022723"/>
    </source>
</evidence>
<dbReference type="InterPro" id="IPR011051">
    <property type="entry name" value="RmlC_Cupin_sf"/>
</dbReference>
<feature type="domain" description="Homogentisate 1,2-dioxygenase C-terminal" evidence="12">
    <location>
        <begin position="294"/>
        <end position="446"/>
    </location>
</feature>
<evidence type="ECO:0000256" key="8">
    <source>
        <dbReference type="ARBA" id="ARBA00023232"/>
    </source>
</evidence>
<comment type="cofactor">
    <cofactor evidence="1 11">
        <name>Fe cation</name>
        <dbReference type="ChEBI" id="CHEBI:24875"/>
    </cofactor>
</comment>
<evidence type="ECO:0000256" key="11">
    <source>
        <dbReference type="PIRSR" id="PIRSR605708-2"/>
    </source>
</evidence>
<feature type="binding site" evidence="11">
    <location>
        <position position="355"/>
    </location>
    <ligand>
        <name>Fe cation</name>
        <dbReference type="ChEBI" id="CHEBI:24875"/>
    </ligand>
</feature>
<evidence type="ECO:0000256" key="5">
    <source>
        <dbReference type="ARBA" id="ARBA00022964"/>
    </source>
</evidence>
<evidence type="ECO:0000256" key="1">
    <source>
        <dbReference type="ARBA" id="ARBA00001962"/>
    </source>
</evidence>
<keyword evidence="8" id="KW-0585">Phenylalanine catabolism</keyword>
<dbReference type="SUPFAM" id="SSF51182">
    <property type="entry name" value="RmlC-like cupins"/>
    <property type="match status" value="1"/>
</dbReference>
<dbReference type="GO" id="GO:0046872">
    <property type="term" value="F:metal ion binding"/>
    <property type="evidence" value="ECO:0007669"/>
    <property type="project" value="UniProtKB-KW"/>
</dbReference>
<keyword evidence="15" id="KW-1185">Reference proteome</keyword>
<evidence type="ECO:0000256" key="10">
    <source>
        <dbReference type="PIRSR" id="PIRSR605708-1"/>
    </source>
</evidence>
<evidence type="ECO:0000259" key="13">
    <source>
        <dbReference type="Pfam" id="PF20510"/>
    </source>
</evidence>
<keyword evidence="5" id="KW-0223">Dioxygenase</keyword>
<dbReference type="Pfam" id="PF20510">
    <property type="entry name" value="HgmA_N"/>
    <property type="match status" value="1"/>
</dbReference>
<proteinExistence type="inferred from homology"/>
<feature type="domain" description="Homogentisate 1,2-dioxygenase N-terminal" evidence="13">
    <location>
        <begin position="9"/>
        <end position="293"/>
    </location>
</feature>
<protein>
    <recommendedName>
        <fullName evidence="9">Homogentisate 1,2-dioxygenase</fullName>
        <ecNumber evidence="9">1.13.11.5</ecNumber>
    </recommendedName>
</protein>
<dbReference type="RefSeq" id="WP_232592170.1">
    <property type="nucleotide sequence ID" value="NZ_BSPD01000095.1"/>
</dbReference>
<gene>
    <name evidence="14" type="primary">hmgA</name>
    <name evidence="14" type="ORF">GCM10007877_37680</name>
</gene>
<dbReference type="Pfam" id="PF04209">
    <property type="entry name" value="HgmA_C"/>
    <property type="match status" value="1"/>
</dbReference>
<dbReference type="Proteomes" id="UP001156870">
    <property type="component" value="Unassembled WGS sequence"/>
</dbReference>
<reference evidence="14 15" key="1">
    <citation type="journal article" date="2014" name="Int. J. Syst. Evol. Microbiol.">
        <title>Complete genome sequence of Corynebacterium casei LMG S-19264T (=DSM 44701T), isolated from a smear-ripened cheese.</title>
        <authorList>
            <consortium name="US DOE Joint Genome Institute (JGI-PGF)"/>
            <person name="Walter F."/>
            <person name="Albersmeier A."/>
            <person name="Kalinowski J."/>
            <person name="Ruckert C."/>
        </authorList>
    </citation>
    <scope>NUCLEOTIDE SEQUENCE [LARGE SCALE GENOMIC DNA]</scope>
    <source>
        <strain evidence="14 15">NBRC 110095</strain>
    </source>
</reference>
<dbReference type="Gene3D" id="2.60.120.10">
    <property type="entry name" value="Jelly Rolls"/>
    <property type="match status" value="1"/>
</dbReference>
<evidence type="ECO:0000256" key="6">
    <source>
        <dbReference type="ARBA" id="ARBA00023002"/>
    </source>
</evidence>
<dbReference type="GO" id="GO:0004411">
    <property type="term" value="F:homogentisate 1,2-dioxygenase activity"/>
    <property type="evidence" value="ECO:0007669"/>
    <property type="project" value="UniProtKB-UniRule"/>
</dbReference>
<keyword evidence="7 11" id="KW-0408">Iron</keyword>
<dbReference type="FunFam" id="2.60.120.10:FF:000034">
    <property type="entry name" value="Homogentisate 1,2-dioxygenase"/>
    <property type="match status" value="1"/>
</dbReference>
<feature type="binding site" evidence="11">
    <location>
        <position position="385"/>
    </location>
    <ligand>
        <name>homogentisate</name>
        <dbReference type="ChEBI" id="CHEBI:16169"/>
    </ligand>
</feature>
<dbReference type="NCBIfam" id="TIGR01015">
    <property type="entry name" value="hmgA"/>
    <property type="match status" value="1"/>
</dbReference>
<evidence type="ECO:0000256" key="2">
    <source>
        <dbReference type="ARBA" id="ARBA00007757"/>
    </source>
</evidence>
<dbReference type="PANTHER" id="PTHR11056">
    <property type="entry name" value="HOMOGENTISATE 1,2-DIOXYGENASE"/>
    <property type="match status" value="1"/>
</dbReference>
<name>A0AA37T714_9GAMM</name>
<dbReference type="EC" id="1.13.11.5" evidence="9"/>
<keyword evidence="4" id="KW-0828">Tyrosine catabolism</keyword>
<evidence type="ECO:0000256" key="7">
    <source>
        <dbReference type="ARBA" id="ARBA00023004"/>
    </source>
</evidence>
<dbReference type="GO" id="GO:0005737">
    <property type="term" value="C:cytoplasm"/>
    <property type="evidence" value="ECO:0007669"/>
    <property type="project" value="TreeGrafter"/>
</dbReference>
<accession>A0AA37T714</accession>
<feature type="binding site" evidence="11">
    <location>
        <position position="349"/>
    </location>
    <ligand>
        <name>Fe cation</name>
        <dbReference type="ChEBI" id="CHEBI:24875"/>
    </ligand>
</feature>